<feature type="chain" id="PRO_5012971939" evidence="2">
    <location>
        <begin position="16"/>
        <end position="148"/>
    </location>
</feature>
<comment type="caution">
    <text evidence="3">The sequence shown here is derived from an EMBL/GenBank/DDBJ whole genome shotgun (WGS) entry which is preliminary data.</text>
</comment>
<accession>K0S9I3</accession>
<name>K0S9I3_THAOC</name>
<gene>
    <name evidence="3" type="ORF">THAOC_17463</name>
</gene>
<feature type="compositionally biased region" description="Basic residues" evidence="1">
    <location>
        <begin position="105"/>
        <end position="124"/>
    </location>
</feature>
<dbReference type="EMBL" id="AGNL01019272">
    <property type="protein sequence ID" value="EJK61955.1"/>
    <property type="molecule type" value="Genomic_DNA"/>
</dbReference>
<feature type="compositionally biased region" description="Basic and acidic residues" evidence="1">
    <location>
        <begin position="125"/>
        <end position="140"/>
    </location>
</feature>
<evidence type="ECO:0000256" key="1">
    <source>
        <dbReference type="SAM" id="MobiDB-lite"/>
    </source>
</evidence>
<keyword evidence="4" id="KW-1185">Reference proteome</keyword>
<dbReference type="AlphaFoldDB" id="K0S9I3"/>
<protein>
    <submittedName>
        <fullName evidence="3">Uncharacterized protein</fullName>
    </submittedName>
</protein>
<dbReference type="Proteomes" id="UP000266841">
    <property type="component" value="Unassembled WGS sequence"/>
</dbReference>
<evidence type="ECO:0000313" key="3">
    <source>
        <dbReference type="EMBL" id="EJK61955.1"/>
    </source>
</evidence>
<evidence type="ECO:0000256" key="2">
    <source>
        <dbReference type="SAM" id="SignalP"/>
    </source>
</evidence>
<feature type="signal peptide" evidence="2">
    <location>
        <begin position="1"/>
        <end position="15"/>
    </location>
</feature>
<sequence>MFYAQFCLAFALVNAAQWLLMADALILFTQTSRTPPSSASSAGPTMIHTDPVGIVRRHPSLTICDAKLGKIAQNFDLDEILENELMFGDETVDGDTPSTEDAGSKRRGSRRHKSEGKKQRRKNQMKKERLENSDGRRTTPQEKPVTAV</sequence>
<reference evidence="3 4" key="1">
    <citation type="journal article" date="2012" name="Genome Biol.">
        <title>Genome and low-iron response of an oceanic diatom adapted to chronic iron limitation.</title>
        <authorList>
            <person name="Lommer M."/>
            <person name="Specht M."/>
            <person name="Roy A.S."/>
            <person name="Kraemer L."/>
            <person name="Andreson R."/>
            <person name="Gutowska M.A."/>
            <person name="Wolf J."/>
            <person name="Bergner S.V."/>
            <person name="Schilhabel M.B."/>
            <person name="Klostermeier U.C."/>
            <person name="Beiko R.G."/>
            <person name="Rosenstiel P."/>
            <person name="Hippler M."/>
            <person name="Laroche J."/>
        </authorList>
    </citation>
    <scope>NUCLEOTIDE SEQUENCE [LARGE SCALE GENOMIC DNA]</scope>
    <source>
        <strain evidence="3 4">CCMP1005</strain>
    </source>
</reference>
<proteinExistence type="predicted"/>
<organism evidence="3 4">
    <name type="scientific">Thalassiosira oceanica</name>
    <name type="common">Marine diatom</name>
    <dbReference type="NCBI Taxonomy" id="159749"/>
    <lineage>
        <taxon>Eukaryota</taxon>
        <taxon>Sar</taxon>
        <taxon>Stramenopiles</taxon>
        <taxon>Ochrophyta</taxon>
        <taxon>Bacillariophyta</taxon>
        <taxon>Coscinodiscophyceae</taxon>
        <taxon>Thalassiosirophycidae</taxon>
        <taxon>Thalassiosirales</taxon>
        <taxon>Thalassiosiraceae</taxon>
        <taxon>Thalassiosira</taxon>
    </lineage>
</organism>
<feature type="region of interest" description="Disordered" evidence="1">
    <location>
        <begin position="87"/>
        <end position="148"/>
    </location>
</feature>
<evidence type="ECO:0000313" key="4">
    <source>
        <dbReference type="Proteomes" id="UP000266841"/>
    </source>
</evidence>
<keyword evidence="2" id="KW-0732">Signal</keyword>